<dbReference type="GO" id="GO:0005524">
    <property type="term" value="F:ATP binding"/>
    <property type="evidence" value="ECO:0007669"/>
    <property type="project" value="UniProtKB-KW"/>
</dbReference>
<dbReference type="OrthoDB" id="9803842at2"/>
<organism evidence="7 8">
    <name type="scientific">Dietzia natronolimnaea</name>
    <dbReference type="NCBI Taxonomy" id="161920"/>
    <lineage>
        <taxon>Bacteria</taxon>
        <taxon>Bacillati</taxon>
        <taxon>Actinomycetota</taxon>
        <taxon>Actinomycetes</taxon>
        <taxon>Mycobacteriales</taxon>
        <taxon>Dietziaceae</taxon>
        <taxon>Dietzia</taxon>
    </lineage>
</organism>
<dbReference type="HAMAP" id="MF_01609">
    <property type="entry name" value="Glu_cys_ligase_2"/>
    <property type="match status" value="1"/>
</dbReference>
<dbReference type="Pfam" id="PF04107">
    <property type="entry name" value="GCS2"/>
    <property type="match status" value="1"/>
</dbReference>
<dbReference type="PANTHER" id="PTHR34595">
    <property type="entry name" value="BLR5612 PROTEIN"/>
    <property type="match status" value="1"/>
</dbReference>
<dbReference type="InterPro" id="IPR006336">
    <property type="entry name" value="GCS2"/>
</dbReference>
<evidence type="ECO:0000256" key="3">
    <source>
        <dbReference type="ARBA" id="ARBA00022840"/>
    </source>
</evidence>
<evidence type="ECO:0000256" key="5">
    <source>
        <dbReference type="HAMAP-Rule" id="MF_01609"/>
    </source>
</evidence>
<dbReference type="InterPro" id="IPR025841">
    <property type="entry name" value="CP_ATPgrasp_2"/>
</dbReference>
<dbReference type="EC" id="6.3.2.2" evidence="5"/>
<name>A0A2A2WLQ7_9ACTN</name>
<evidence type="ECO:0000313" key="7">
    <source>
        <dbReference type="EMBL" id="PAY21894.1"/>
    </source>
</evidence>
<comment type="caution">
    <text evidence="7">The sequence shown here is derived from an EMBL/GenBank/DDBJ whole genome shotgun (WGS) entry which is preliminary data.</text>
</comment>
<comment type="function">
    <text evidence="5">ATP-dependent carboxylate-amine ligase which exhibits weak glutamate--cysteine ligase activity.</text>
</comment>
<dbReference type="EMBL" id="NTGA01000036">
    <property type="protein sequence ID" value="PAY21894.1"/>
    <property type="molecule type" value="Genomic_DNA"/>
</dbReference>
<keyword evidence="2 5" id="KW-0547">Nucleotide-binding</keyword>
<proteinExistence type="inferred from homology"/>
<comment type="catalytic activity">
    <reaction evidence="4 5">
        <text>L-cysteine + L-glutamate + ATP = gamma-L-glutamyl-L-cysteine + ADP + phosphate + H(+)</text>
        <dbReference type="Rhea" id="RHEA:13285"/>
        <dbReference type="ChEBI" id="CHEBI:15378"/>
        <dbReference type="ChEBI" id="CHEBI:29985"/>
        <dbReference type="ChEBI" id="CHEBI:30616"/>
        <dbReference type="ChEBI" id="CHEBI:35235"/>
        <dbReference type="ChEBI" id="CHEBI:43474"/>
        <dbReference type="ChEBI" id="CHEBI:58173"/>
        <dbReference type="ChEBI" id="CHEBI:456216"/>
        <dbReference type="EC" id="6.3.2.2"/>
    </reaction>
</comment>
<dbReference type="Pfam" id="PF14403">
    <property type="entry name" value="CP_ATPgrasp_2"/>
    <property type="match status" value="1"/>
</dbReference>
<keyword evidence="3 5" id="KW-0067">ATP-binding</keyword>
<protein>
    <recommendedName>
        <fullName evidence="5">Putative glutamate--cysteine ligase 2</fullName>
        <ecNumber evidence="5">6.3.2.2</ecNumber>
    </recommendedName>
    <alternativeName>
        <fullName evidence="5">Gamma-glutamylcysteine synthetase 2</fullName>
        <shortName evidence="5">GCS 2</shortName>
        <shortName evidence="5">Gamma-GCS 2</shortName>
    </alternativeName>
</protein>
<evidence type="ECO:0000256" key="2">
    <source>
        <dbReference type="ARBA" id="ARBA00022741"/>
    </source>
</evidence>
<dbReference type="Gene3D" id="3.30.590.20">
    <property type="match status" value="1"/>
</dbReference>
<evidence type="ECO:0000259" key="6">
    <source>
        <dbReference type="Pfam" id="PF14403"/>
    </source>
</evidence>
<dbReference type="InterPro" id="IPR014746">
    <property type="entry name" value="Gln_synth/guanido_kin_cat_dom"/>
</dbReference>
<dbReference type="SUPFAM" id="SSF55931">
    <property type="entry name" value="Glutamine synthetase/guanido kinase"/>
    <property type="match status" value="1"/>
</dbReference>
<evidence type="ECO:0000256" key="1">
    <source>
        <dbReference type="ARBA" id="ARBA00022598"/>
    </source>
</evidence>
<keyword evidence="1 5" id="KW-0436">Ligase</keyword>
<evidence type="ECO:0000313" key="8">
    <source>
        <dbReference type="Proteomes" id="UP000218810"/>
    </source>
</evidence>
<reference evidence="8" key="1">
    <citation type="submission" date="2017-09" db="EMBL/GenBank/DDBJ databases">
        <authorList>
            <person name="Zhang Y."/>
            <person name="Huang X."/>
            <person name="Liu J."/>
            <person name="Lu L."/>
            <person name="Peng K."/>
        </authorList>
    </citation>
    <scope>NUCLEOTIDE SEQUENCE [LARGE SCALE GENOMIC DNA]</scope>
    <source>
        <strain evidence="8">S-XJ-1</strain>
    </source>
</reference>
<gene>
    <name evidence="7" type="ORF">CEY15_16325</name>
</gene>
<dbReference type="GO" id="GO:0004357">
    <property type="term" value="F:glutamate-cysteine ligase activity"/>
    <property type="evidence" value="ECO:0007669"/>
    <property type="project" value="UniProtKB-EC"/>
</dbReference>
<dbReference type="AlphaFoldDB" id="A0A2A2WLQ7"/>
<dbReference type="PANTHER" id="PTHR34595:SF7">
    <property type="entry name" value="SLL1039 PROTEIN"/>
    <property type="match status" value="1"/>
</dbReference>
<keyword evidence="8" id="KW-1185">Reference proteome</keyword>
<dbReference type="Proteomes" id="UP000218810">
    <property type="component" value="Unassembled WGS sequence"/>
</dbReference>
<sequence length="872" mass="93542">MYAVSPHYISFMEAEFRSAVIEEDLQVLDTESRELAPRASELLAHRPGDVVAEEVRNCVIRTRTRPAHTASALRSGLLAVREGLRRSGEPRGLTVAAAGAVPLVPPGSSPVDESPQMRRLLADYEFLARGQIYCGTRIRVDAEDTDEAVALACRIAPHLPVFLALTASSPYLRDGSDSGYASCRSVSASQWPTTAPVAGVCSAQDYHALVDDLVGSGVINDRSMVGFGIQPGADGRSVEILVCDACPSADATVLVAALFRALVQREAAALAQGAEPAAPVETRLRAALWRAARSGLEGSLVDPVSVRPRPAADVITDLVDSLTEQLEATGDLDMVRELVHDALYNGSSAFRQRQTLRRRGHVQDIVDLLVVETGGTSGSRSPVPDAHARLFGVYLPIEGLDSDPSWDEAVEVGGRPRAPYDPVLTALQRIGTVRLRARQVRAEQEASAAGVTFRVTGQERPHAFPMDFVPRIITAEVWERLAAGIEQRARALDAFLEDVYGEQEFVAAGHLTPEALDRAPGFRTGTGQAPGAGRVRAHICGIDLVCADDGRWLVLEDNVRVPSGIAFSTAHREMTATLFGDLVDGFDLHSPDQAFPMIRETLYAAAPPAAGDTPNVVVMSSGPADSAWFEHRLIADRTGLPLVTPDEVVFRDGILHRRAGDELVRVDVVYARIDEDMLLSSPGLDGEPLRDGLLDALAGGRLTLANALGNGVADDKAVYASVPAMIDFYLGETPVLDQVPTYLCADRTQRDLVLDRLGELVVKPIDGYGGLGITIGPESSDAELAARREELLTRPEGFIAQEVVALSTLPTFDGTHMQRRHVDLRAFAHLRREGGRTTAHAVPAGLTRVAPAGSLIVNSSRGGGGKDTWIMR</sequence>
<comment type="similarity">
    <text evidence="5">Belongs to the glutamate--cysteine ligase type 2 family. YbdK subfamily.</text>
</comment>
<feature type="domain" description="Circularly permuted ATP-grasp type 2" evidence="6">
    <location>
        <begin position="470"/>
        <end position="850"/>
    </location>
</feature>
<dbReference type="InterPro" id="IPR011793">
    <property type="entry name" value="YbdK"/>
</dbReference>
<dbReference type="Gene3D" id="3.30.1490.270">
    <property type="match status" value="1"/>
</dbReference>
<dbReference type="InterPro" id="IPR051680">
    <property type="entry name" value="ATP-dep_Glu-Cys_Ligase-2"/>
</dbReference>
<evidence type="ECO:0000256" key="4">
    <source>
        <dbReference type="ARBA" id="ARBA00048819"/>
    </source>
</evidence>
<accession>A0A2A2WLQ7</accession>
<dbReference type="GO" id="GO:0042398">
    <property type="term" value="P:modified amino acid biosynthetic process"/>
    <property type="evidence" value="ECO:0007669"/>
    <property type="project" value="InterPro"/>
</dbReference>
<dbReference type="SUPFAM" id="SSF56059">
    <property type="entry name" value="Glutathione synthetase ATP-binding domain-like"/>
    <property type="match status" value="1"/>
</dbReference>
<dbReference type="Gene3D" id="3.40.50.11290">
    <property type="match status" value="1"/>
</dbReference>